<evidence type="ECO:0000256" key="6">
    <source>
        <dbReference type="ARBA" id="ARBA00022989"/>
    </source>
</evidence>
<feature type="transmembrane region" description="Helical" evidence="8">
    <location>
        <begin position="192"/>
        <end position="210"/>
    </location>
</feature>
<protein>
    <submittedName>
        <fullName evidence="11">Chloramphenicol-sensitive protein RarD</fullName>
    </submittedName>
</protein>
<dbReference type="EMBL" id="NGMM01000006">
    <property type="protein sequence ID" value="OTP12838.1"/>
    <property type="molecule type" value="Genomic_DNA"/>
</dbReference>
<proteinExistence type="inferred from homology"/>
<feature type="transmembrane region" description="Helical" evidence="8">
    <location>
        <begin position="20"/>
        <end position="36"/>
    </location>
</feature>
<feature type="transmembrane region" description="Helical" evidence="8">
    <location>
        <begin position="222"/>
        <end position="240"/>
    </location>
</feature>
<feature type="domain" description="EamA" evidence="9">
    <location>
        <begin position="168"/>
        <end position="294"/>
    </location>
</feature>
<keyword evidence="7 8" id="KW-0472">Membrane</keyword>
<keyword evidence="3" id="KW-0813">Transport</keyword>
<dbReference type="SUPFAM" id="SSF103481">
    <property type="entry name" value="Multidrug resistance efflux transporter EmrE"/>
    <property type="match status" value="2"/>
</dbReference>
<dbReference type="PANTHER" id="PTHR22911">
    <property type="entry name" value="ACYL-MALONYL CONDENSING ENZYME-RELATED"/>
    <property type="match status" value="1"/>
</dbReference>
<dbReference type="InterPro" id="IPR004626">
    <property type="entry name" value="RarD"/>
</dbReference>
<evidence type="ECO:0000256" key="1">
    <source>
        <dbReference type="ARBA" id="ARBA00004651"/>
    </source>
</evidence>
<comment type="subcellular location">
    <subcellularLocation>
        <location evidence="1">Cell membrane</location>
        <topology evidence="1">Multi-pass membrane protein</topology>
    </subcellularLocation>
</comment>
<evidence type="ECO:0000256" key="3">
    <source>
        <dbReference type="ARBA" id="ARBA00022448"/>
    </source>
</evidence>
<dbReference type="NCBIfam" id="TIGR00688">
    <property type="entry name" value="rarD"/>
    <property type="match status" value="1"/>
</dbReference>
<comment type="similarity">
    <text evidence="2">Belongs to the EamA transporter family.</text>
</comment>
<feature type="transmembrane region" description="Helical" evidence="8">
    <location>
        <begin position="86"/>
        <end position="105"/>
    </location>
</feature>
<dbReference type="PANTHER" id="PTHR22911:SF137">
    <property type="entry name" value="SOLUTE CARRIER FAMILY 35 MEMBER G2-RELATED"/>
    <property type="match status" value="1"/>
</dbReference>
<feature type="domain" description="EamA" evidence="9">
    <location>
        <begin position="17"/>
        <end position="157"/>
    </location>
</feature>
<evidence type="ECO:0000256" key="8">
    <source>
        <dbReference type="SAM" id="Phobius"/>
    </source>
</evidence>
<gene>
    <name evidence="11" type="ORF">A5888_001461</name>
    <name evidence="10" type="ORF">A5888_003417</name>
</gene>
<evidence type="ECO:0000256" key="4">
    <source>
        <dbReference type="ARBA" id="ARBA00022475"/>
    </source>
</evidence>
<feature type="transmembrane region" description="Helical" evidence="8">
    <location>
        <begin position="247"/>
        <end position="271"/>
    </location>
</feature>
<organism evidence="10">
    <name type="scientific">Candidatus Enterococcus clewellii</name>
    <dbReference type="NCBI Taxonomy" id="1834193"/>
    <lineage>
        <taxon>Bacteria</taxon>
        <taxon>Bacillati</taxon>
        <taxon>Bacillota</taxon>
        <taxon>Bacilli</taxon>
        <taxon>Lactobacillales</taxon>
        <taxon>Enterococcaceae</taxon>
        <taxon>Enterococcus</taxon>
    </lineage>
</organism>
<dbReference type="EMBL" id="CP147247">
    <property type="protein sequence ID" value="WYJ89738.1"/>
    <property type="molecule type" value="Genomic_DNA"/>
</dbReference>
<keyword evidence="12" id="KW-1185">Reference proteome</keyword>
<sequence>MSELKRVEGERMKEQKKGIILGLVAYVLWGIIPLYWKLLPTVNSMDILCYRIVWSFLFMGIYILITKRGPAFMQEVTAVLKDKKKVIGIIVAAILISINWFTFIYSVGQGRVTEASLGYYMNPLVNVLLGTVILKERLNRAGIFACALALTGVLLLTIQTGVVPYASLIMAFSFSFYGLMKKKIEVSSYTGLTLETFVILPVAFVYLFFFSAKGFMAYEFNINLLLMGAGIVTAIPLLLFAEAAKRIPYIIVGFIQYVNPTIMLLFAVFLFKEPYTMAQFTAFGFIWLGIAVFTYSSYLTFKKEQKI</sequence>
<accession>A0A242K2L8</accession>
<evidence type="ECO:0000256" key="2">
    <source>
        <dbReference type="ARBA" id="ARBA00007362"/>
    </source>
</evidence>
<name>A0A242K2L8_9ENTE</name>
<dbReference type="AlphaFoldDB" id="A0A242K2L8"/>
<evidence type="ECO:0000256" key="5">
    <source>
        <dbReference type="ARBA" id="ARBA00022692"/>
    </source>
</evidence>
<dbReference type="Proteomes" id="UP000195141">
    <property type="component" value="Chromosome"/>
</dbReference>
<dbReference type="GO" id="GO:0005886">
    <property type="term" value="C:plasma membrane"/>
    <property type="evidence" value="ECO:0007669"/>
    <property type="project" value="UniProtKB-SubCell"/>
</dbReference>
<evidence type="ECO:0000256" key="7">
    <source>
        <dbReference type="ARBA" id="ARBA00023136"/>
    </source>
</evidence>
<reference evidence="11" key="2">
    <citation type="submission" date="2017-05" db="EMBL/GenBank/DDBJ databases">
        <authorList>
            <consortium name="The Broad Institute Genomics Platform"/>
            <consortium name="The Broad Institute Genomic Center for Infectious Diseases"/>
            <person name="Earl A."/>
            <person name="Manson A."/>
            <person name="Schwartman J."/>
            <person name="Gilmore M."/>
            <person name="Abouelleil A."/>
            <person name="Cao P."/>
            <person name="Chapman S."/>
            <person name="Cusick C."/>
            <person name="Shea T."/>
            <person name="Young S."/>
            <person name="Neafsey D."/>
            <person name="Nusbaum C."/>
            <person name="Birren B."/>
        </authorList>
    </citation>
    <scope>NUCLEOTIDE SEQUENCE</scope>
    <source>
        <strain evidence="11">9E7_DIV0242</strain>
    </source>
</reference>
<dbReference type="InterPro" id="IPR037185">
    <property type="entry name" value="EmrE-like"/>
</dbReference>
<evidence type="ECO:0000313" key="12">
    <source>
        <dbReference type="Proteomes" id="UP000195141"/>
    </source>
</evidence>
<feature type="transmembrane region" description="Helical" evidence="8">
    <location>
        <begin position="141"/>
        <end position="158"/>
    </location>
</feature>
<dbReference type="InterPro" id="IPR000620">
    <property type="entry name" value="EamA_dom"/>
</dbReference>
<dbReference type="RefSeq" id="WP_339102021.1">
    <property type="nucleotide sequence ID" value="NZ_CP147247.1"/>
</dbReference>
<feature type="transmembrane region" description="Helical" evidence="8">
    <location>
        <begin position="164"/>
        <end position="180"/>
    </location>
</feature>
<keyword evidence="5 8" id="KW-0812">Transmembrane</keyword>
<evidence type="ECO:0000313" key="10">
    <source>
        <dbReference type="EMBL" id="OTP12838.1"/>
    </source>
</evidence>
<reference evidence="11" key="3">
    <citation type="submission" date="2024-03" db="EMBL/GenBank/DDBJ databases">
        <title>The Genome Sequence of Enterococcus sp. DIV0242b.</title>
        <authorList>
            <consortium name="The Broad Institute Genomics Platform"/>
            <consortium name="The Broad Institute Microbial Omics Core"/>
            <consortium name="The Broad Institute Genomic Center for Infectious Diseases"/>
            <person name="Earl A."/>
            <person name="Manson A."/>
            <person name="Gilmore M."/>
            <person name="Schwartman J."/>
            <person name="Shea T."/>
            <person name="Abouelleil A."/>
            <person name="Cao P."/>
            <person name="Chapman S."/>
            <person name="Cusick C."/>
            <person name="Young S."/>
            <person name="Neafsey D."/>
            <person name="Nusbaum C."/>
            <person name="Birren B."/>
        </authorList>
    </citation>
    <scope>NUCLEOTIDE SEQUENCE</scope>
    <source>
        <strain evidence="11">9E7_DIV0242</strain>
    </source>
</reference>
<feature type="transmembrane region" description="Helical" evidence="8">
    <location>
        <begin position="277"/>
        <end position="301"/>
    </location>
</feature>
<feature type="transmembrane region" description="Helical" evidence="8">
    <location>
        <begin position="117"/>
        <end position="134"/>
    </location>
</feature>
<feature type="transmembrane region" description="Helical" evidence="8">
    <location>
        <begin position="48"/>
        <end position="65"/>
    </location>
</feature>
<dbReference type="Pfam" id="PF00892">
    <property type="entry name" value="EamA"/>
    <property type="match status" value="2"/>
</dbReference>
<keyword evidence="6 8" id="KW-1133">Transmembrane helix</keyword>
<keyword evidence="4" id="KW-1003">Cell membrane</keyword>
<reference evidence="10" key="1">
    <citation type="submission" date="2017-05" db="EMBL/GenBank/DDBJ databases">
        <title>The Genome Sequence of Enterococcus sp. 9E7_DIV0242.</title>
        <authorList>
            <consortium name="The Broad Institute Genomics Platform"/>
            <consortium name="The Broad Institute Genomic Center for Infectious Diseases"/>
            <person name="Earl A."/>
            <person name="Manson A."/>
            <person name="Schwartman J."/>
            <person name="Gilmore M."/>
            <person name="Abouelleil A."/>
            <person name="Cao P."/>
            <person name="Chapman S."/>
            <person name="Cusick C."/>
            <person name="Shea T."/>
            <person name="Young S."/>
            <person name="Neafsey D."/>
            <person name="Nusbaum C."/>
            <person name="Birren B."/>
        </authorList>
    </citation>
    <scope>NUCLEOTIDE SEQUENCE [LARGE SCALE GENOMIC DNA]</scope>
    <source>
        <strain evidence="10">9E7_DIV0242</strain>
    </source>
</reference>
<evidence type="ECO:0000259" key="9">
    <source>
        <dbReference type="Pfam" id="PF00892"/>
    </source>
</evidence>
<evidence type="ECO:0000313" key="11">
    <source>
        <dbReference type="EMBL" id="WYJ89738.1"/>
    </source>
</evidence>